<evidence type="ECO:0000256" key="5">
    <source>
        <dbReference type="ARBA" id="ARBA00022692"/>
    </source>
</evidence>
<keyword evidence="11" id="KW-1208">Phospholipid metabolism</keyword>
<reference evidence="13 14" key="1">
    <citation type="journal article" date="2018" name="IMA Fungus">
        <title>IMA Genome-F 9: Draft genome sequence of Annulohypoxylon stygium, Aspergillus mulundensis, Berkeleyomyces basicola (syn. Thielaviopsis basicola), Ceratocystis smalleyi, two Cercospora beticola strains, Coleophoma cylindrospora, Fusarium fracticaudum, Phialophora cf. hyalina, and Morchella septimelata.</title>
        <authorList>
            <person name="Wingfield B.D."/>
            <person name="Bills G.F."/>
            <person name="Dong Y."/>
            <person name="Huang W."/>
            <person name="Nel W.J."/>
            <person name="Swalarsk-Parry B.S."/>
            <person name="Vaghefi N."/>
            <person name="Wilken P.M."/>
            <person name="An Z."/>
            <person name="de Beer Z.W."/>
            <person name="De Vos L."/>
            <person name="Chen L."/>
            <person name="Duong T.A."/>
            <person name="Gao Y."/>
            <person name="Hammerbacher A."/>
            <person name="Kikkert J.R."/>
            <person name="Li Y."/>
            <person name="Li H."/>
            <person name="Li K."/>
            <person name="Li Q."/>
            <person name="Liu X."/>
            <person name="Ma X."/>
            <person name="Naidoo K."/>
            <person name="Pethybridge S.J."/>
            <person name="Sun J."/>
            <person name="Steenkamp E.T."/>
            <person name="van der Nest M.A."/>
            <person name="van Wyk S."/>
            <person name="Wingfield M.J."/>
            <person name="Xiong C."/>
            <person name="Yue Q."/>
            <person name="Zhang X."/>
        </authorList>
    </citation>
    <scope>NUCLEOTIDE SEQUENCE [LARGE SCALE GENOMIC DNA]</scope>
    <source>
        <strain evidence="13 14">DSM 5745</strain>
    </source>
</reference>
<dbReference type="PANTHER" id="PTHR12714">
    <property type="entry name" value="PROTEIN-S ISOPRENYLCYSTEINE O-METHYLTRANSFERASE"/>
    <property type="match status" value="1"/>
</dbReference>
<accession>A0A3D8RYR5</accession>
<evidence type="ECO:0000313" key="13">
    <source>
        <dbReference type="EMBL" id="RDW78971.1"/>
    </source>
</evidence>
<dbReference type="GO" id="GO:0004671">
    <property type="term" value="F:protein C-terminal S-isoprenylcysteine carboxyl O-methyltransferase activity"/>
    <property type="evidence" value="ECO:0007669"/>
    <property type="project" value="TreeGrafter"/>
</dbReference>
<evidence type="ECO:0000256" key="4">
    <source>
        <dbReference type="ARBA" id="ARBA00022691"/>
    </source>
</evidence>
<keyword evidence="8" id="KW-0443">Lipid metabolism</keyword>
<dbReference type="Proteomes" id="UP000256690">
    <property type="component" value="Unassembled WGS sequence"/>
</dbReference>
<evidence type="ECO:0000256" key="8">
    <source>
        <dbReference type="ARBA" id="ARBA00023098"/>
    </source>
</evidence>
<feature type="transmembrane region" description="Helical" evidence="12">
    <location>
        <begin position="155"/>
        <end position="181"/>
    </location>
</feature>
<gene>
    <name evidence="13" type="ORF">DSM5745_05823</name>
</gene>
<evidence type="ECO:0000256" key="2">
    <source>
        <dbReference type="ARBA" id="ARBA00022516"/>
    </source>
</evidence>
<evidence type="ECO:0000256" key="3">
    <source>
        <dbReference type="ARBA" id="ARBA00022603"/>
    </source>
</evidence>
<evidence type="ECO:0000256" key="12">
    <source>
        <dbReference type="SAM" id="Phobius"/>
    </source>
</evidence>
<evidence type="ECO:0000256" key="7">
    <source>
        <dbReference type="ARBA" id="ARBA00022989"/>
    </source>
</evidence>
<dbReference type="OrthoDB" id="422086at2759"/>
<dbReference type="STRING" id="1810919.A0A3D8RYR5"/>
<keyword evidence="4" id="KW-0949">S-adenosyl-L-methionine</keyword>
<evidence type="ECO:0000256" key="10">
    <source>
        <dbReference type="ARBA" id="ARBA00023209"/>
    </source>
</evidence>
<keyword evidence="3" id="KW-0489">Methyltransferase</keyword>
<evidence type="ECO:0000256" key="1">
    <source>
        <dbReference type="ARBA" id="ARBA00004127"/>
    </source>
</evidence>
<dbReference type="PANTHER" id="PTHR12714:SF9">
    <property type="entry name" value="PROTEIN-S-ISOPRENYLCYSTEINE O-METHYLTRANSFERASE"/>
    <property type="match status" value="1"/>
</dbReference>
<evidence type="ECO:0000256" key="6">
    <source>
        <dbReference type="ARBA" id="ARBA00022824"/>
    </source>
</evidence>
<keyword evidence="7 12" id="KW-1133">Transmembrane helix</keyword>
<dbReference type="Gene3D" id="1.20.120.1630">
    <property type="match status" value="1"/>
</dbReference>
<dbReference type="Pfam" id="PF04191">
    <property type="entry name" value="PEMT"/>
    <property type="match status" value="1"/>
</dbReference>
<evidence type="ECO:0008006" key="15">
    <source>
        <dbReference type="Google" id="ProtNLM"/>
    </source>
</evidence>
<keyword evidence="14" id="KW-1185">Reference proteome</keyword>
<feature type="transmembrane region" description="Helical" evidence="12">
    <location>
        <begin position="101"/>
        <end position="120"/>
    </location>
</feature>
<proteinExistence type="predicted"/>
<dbReference type="AlphaFoldDB" id="A0A3D8RYR5"/>
<feature type="transmembrane region" description="Helical" evidence="12">
    <location>
        <begin position="187"/>
        <end position="205"/>
    </location>
</feature>
<keyword evidence="5 12" id="KW-0812">Transmembrane</keyword>
<name>A0A3D8RYR5_9EURO</name>
<comment type="caution">
    <text evidence="13">The sequence shown here is derived from an EMBL/GenBank/DDBJ whole genome shotgun (WGS) entry which is preliminary data.</text>
</comment>
<sequence length="235" mass="26117">MPSFSSAALALTLAVAGYLHDRCMTPPNTTTTPHTTDRVRIILSPQNLYLARITNVALIYHILVTLFSTPSQSDQATLAKLCPFPSHLDHSTVSWSARTTGYLALVGVGAFLRLGAYARLGRNFTYELAKPDRLTTSGIYRYLQHPSYTGMALELAGYCGLLVNWVDTPIACLVPGALLGLVREWEGAFLVLGSTVFCAFFSVRIRDEEMMLRERFGAEWEVWHGKTARVIPWVF</sequence>
<dbReference type="EMBL" id="PVWQ01000006">
    <property type="protein sequence ID" value="RDW78971.1"/>
    <property type="molecule type" value="Genomic_DNA"/>
</dbReference>
<protein>
    <recommendedName>
        <fullName evidence="15">Protein-S-isoprenylcysteine O-methyltransferase</fullName>
    </recommendedName>
</protein>
<keyword evidence="9 12" id="KW-0472">Membrane</keyword>
<dbReference type="RefSeq" id="XP_026603671.1">
    <property type="nucleotide sequence ID" value="XM_026747839.1"/>
</dbReference>
<keyword evidence="10" id="KW-0594">Phospholipid biosynthesis</keyword>
<keyword evidence="6" id="KW-0256">Endoplasmic reticulum</keyword>
<evidence type="ECO:0000256" key="9">
    <source>
        <dbReference type="ARBA" id="ARBA00023136"/>
    </source>
</evidence>
<organism evidence="13 14">
    <name type="scientific">Aspergillus mulundensis</name>
    <dbReference type="NCBI Taxonomy" id="1810919"/>
    <lineage>
        <taxon>Eukaryota</taxon>
        <taxon>Fungi</taxon>
        <taxon>Dikarya</taxon>
        <taxon>Ascomycota</taxon>
        <taxon>Pezizomycotina</taxon>
        <taxon>Eurotiomycetes</taxon>
        <taxon>Eurotiomycetidae</taxon>
        <taxon>Eurotiales</taxon>
        <taxon>Aspergillaceae</taxon>
        <taxon>Aspergillus</taxon>
        <taxon>Aspergillus subgen. Nidulantes</taxon>
    </lineage>
</organism>
<keyword evidence="3" id="KW-0808">Transferase</keyword>
<dbReference type="InterPro" id="IPR007318">
    <property type="entry name" value="Phopholipid_MeTrfase"/>
</dbReference>
<evidence type="ECO:0000256" key="11">
    <source>
        <dbReference type="ARBA" id="ARBA00023264"/>
    </source>
</evidence>
<dbReference type="GO" id="GO:0005783">
    <property type="term" value="C:endoplasmic reticulum"/>
    <property type="evidence" value="ECO:0007669"/>
    <property type="project" value="TreeGrafter"/>
</dbReference>
<dbReference type="GO" id="GO:0032259">
    <property type="term" value="P:methylation"/>
    <property type="evidence" value="ECO:0007669"/>
    <property type="project" value="UniProtKB-KW"/>
</dbReference>
<dbReference type="GO" id="GO:0008654">
    <property type="term" value="P:phospholipid biosynthetic process"/>
    <property type="evidence" value="ECO:0007669"/>
    <property type="project" value="UniProtKB-KW"/>
</dbReference>
<comment type="subcellular location">
    <subcellularLocation>
        <location evidence="1">Endomembrane system</location>
        <topology evidence="1">Multi-pass membrane protein</topology>
    </subcellularLocation>
</comment>
<dbReference type="GeneID" id="38116193"/>
<keyword evidence="2" id="KW-0444">Lipid biosynthesis</keyword>
<evidence type="ECO:0000313" key="14">
    <source>
        <dbReference type="Proteomes" id="UP000256690"/>
    </source>
</evidence>